<organism evidence="5 6">
    <name type="scientific">Fusarium heterosporum</name>
    <dbReference type="NCBI Taxonomy" id="42747"/>
    <lineage>
        <taxon>Eukaryota</taxon>
        <taxon>Fungi</taxon>
        <taxon>Dikarya</taxon>
        <taxon>Ascomycota</taxon>
        <taxon>Pezizomycotina</taxon>
        <taxon>Sordariomycetes</taxon>
        <taxon>Hypocreomycetidae</taxon>
        <taxon>Hypocreales</taxon>
        <taxon>Nectriaceae</taxon>
        <taxon>Fusarium</taxon>
        <taxon>Fusarium heterosporum species complex</taxon>
    </lineage>
</organism>
<gene>
    <name evidence="5" type="ORF">FHETE_3127</name>
</gene>
<dbReference type="CDD" id="cd08249">
    <property type="entry name" value="enoyl_reductase_like"/>
    <property type="match status" value="1"/>
</dbReference>
<evidence type="ECO:0000313" key="6">
    <source>
        <dbReference type="Proteomes" id="UP000567885"/>
    </source>
</evidence>
<dbReference type="PANTHER" id="PTHR45348:SF3">
    <property type="entry name" value="ENOYL REDUCTASE (ER) DOMAIN-CONTAINING PROTEIN"/>
    <property type="match status" value="1"/>
</dbReference>
<dbReference type="Gene3D" id="3.90.180.10">
    <property type="entry name" value="Medium-chain alcohol dehydrogenases, catalytic domain"/>
    <property type="match status" value="1"/>
</dbReference>
<sequence length="472" mass="52586">MSSSIPSTQQAVVLPGKRKPFTSQTVPVYPPTPGQVLVRVAWTSSTPLDLHRADGGLLIPEYPSQMGSGGAAGRIVAVGDGGDLKGLAVGDRVVAFAFHGGKESNHQEYITIPSYLASKIPDGISYQEAVTVSVNLITVFHTMTYDLKLELPWPVPKNYTPEQADQPVLIWGASSSVGIYALQVFKHWGFRNLIAVASEKQHDYLRSIGATQTFDYRKDDVVDHILKYISDIPEPRLPYIIDCIGSLKGTLKPLSKLARRGSIVAVMLPVILKDATVEEEPEYEMDVSKVLVGQWADGVEVRGVRTHFYLSNEFLKEKAQPEIVPALLRDGIITPNRYRVVEGSTVVERAQKAVDILRNKEVSGERLVWKIAEDERHEGQNPNNNFINPGEVKSGEADEFGHLDQDSDGNNEDENIKLEDDSMELDDEEIEIEEDWYGKINEMEAVLARCKSARREVNYVARCRREKIDFPS</sequence>
<proteinExistence type="inferred from homology"/>
<dbReference type="EMBL" id="JAAGWQ010000050">
    <property type="protein sequence ID" value="KAF5674067.1"/>
    <property type="molecule type" value="Genomic_DNA"/>
</dbReference>
<feature type="compositionally biased region" description="Basic and acidic residues" evidence="3">
    <location>
        <begin position="393"/>
        <end position="405"/>
    </location>
</feature>
<dbReference type="Proteomes" id="UP000567885">
    <property type="component" value="Unassembled WGS sequence"/>
</dbReference>
<dbReference type="Pfam" id="PF08240">
    <property type="entry name" value="ADH_N"/>
    <property type="match status" value="1"/>
</dbReference>
<comment type="caution">
    <text evidence="5">The sequence shown here is derived from an EMBL/GenBank/DDBJ whole genome shotgun (WGS) entry which is preliminary data.</text>
</comment>
<feature type="region of interest" description="Disordered" evidence="3">
    <location>
        <begin position="378"/>
        <end position="424"/>
    </location>
</feature>
<dbReference type="InterPro" id="IPR013154">
    <property type="entry name" value="ADH-like_N"/>
</dbReference>
<dbReference type="InterPro" id="IPR047122">
    <property type="entry name" value="Trans-enoyl_RdTase-like"/>
</dbReference>
<evidence type="ECO:0000256" key="2">
    <source>
        <dbReference type="ARBA" id="ARBA00023002"/>
    </source>
</evidence>
<evidence type="ECO:0000256" key="3">
    <source>
        <dbReference type="SAM" id="MobiDB-lite"/>
    </source>
</evidence>
<dbReference type="GO" id="GO:0016651">
    <property type="term" value="F:oxidoreductase activity, acting on NAD(P)H"/>
    <property type="evidence" value="ECO:0007669"/>
    <property type="project" value="InterPro"/>
</dbReference>
<dbReference type="InterPro" id="IPR013149">
    <property type="entry name" value="ADH-like_C"/>
</dbReference>
<dbReference type="AlphaFoldDB" id="A0A8H5TR85"/>
<accession>A0A8H5TR85</accession>
<comment type="similarity">
    <text evidence="1">Belongs to the zinc-containing alcohol dehydrogenase family.</text>
</comment>
<dbReference type="Pfam" id="PF00107">
    <property type="entry name" value="ADH_zinc_N"/>
    <property type="match status" value="1"/>
</dbReference>
<name>A0A8H5TR85_FUSHE</name>
<evidence type="ECO:0000313" key="5">
    <source>
        <dbReference type="EMBL" id="KAF5674067.1"/>
    </source>
</evidence>
<dbReference type="SUPFAM" id="SSF51735">
    <property type="entry name" value="NAD(P)-binding Rossmann-fold domains"/>
    <property type="match status" value="1"/>
</dbReference>
<evidence type="ECO:0000256" key="1">
    <source>
        <dbReference type="ARBA" id="ARBA00008072"/>
    </source>
</evidence>
<keyword evidence="2" id="KW-0560">Oxidoreductase</keyword>
<dbReference type="Gene3D" id="3.40.50.720">
    <property type="entry name" value="NAD(P)-binding Rossmann-like Domain"/>
    <property type="match status" value="1"/>
</dbReference>
<dbReference type="SUPFAM" id="SSF50129">
    <property type="entry name" value="GroES-like"/>
    <property type="match status" value="1"/>
</dbReference>
<dbReference type="SMART" id="SM00829">
    <property type="entry name" value="PKS_ER"/>
    <property type="match status" value="1"/>
</dbReference>
<evidence type="ECO:0000259" key="4">
    <source>
        <dbReference type="SMART" id="SM00829"/>
    </source>
</evidence>
<keyword evidence="6" id="KW-1185">Reference proteome</keyword>
<reference evidence="5 6" key="1">
    <citation type="submission" date="2020-05" db="EMBL/GenBank/DDBJ databases">
        <title>Identification and distribution of gene clusters putatively required for synthesis of sphingolipid metabolism inhibitors in phylogenetically diverse species of the filamentous fungus Fusarium.</title>
        <authorList>
            <person name="Kim H.-S."/>
            <person name="Busman M."/>
            <person name="Brown D.W."/>
            <person name="Divon H."/>
            <person name="Uhlig S."/>
            <person name="Proctor R.H."/>
        </authorList>
    </citation>
    <scope>NUCLEOTIDE SEQUENCE [LARGE SCALE GENOMIC DNA]</scope>
    <source>
        <strain evidence="5 6">NRRL 20693</strain>
    </source>
</reference>
<feature type="domain" description="Enoyl reductase (ER)" evidence="4">
    <location>
        <begin position="7"/>
        <end position="368"/>
    </location>
</feature>
<dbReference type="PANTHER" id="PTHR45348">
    <property type="entry name" value="HYPOTHETICAL OXIDOREDUCTASE (EUROFUNG)"/>
    <property type="match status" value="1"/>
</dbReference>
<dbReference type="InterPro" id="IPR011032">
    <property type="entry name" value="GroES-like_sf"/>
</dbReference>
<dbReference type="InterPro" id="IPR036291">
    <property type="entry name" value="NAD(P)-bd_dom_sf"/>
</dbReference>
<protein>
    <submittedName>
        <fullName evidence="5">Zinc-dependent oxidoreductase</fullName>
    </submittedName>
</protein>
<dbReference type="InterPro" id="IPR020843">
    <property type="entry name" value="ER"/>
</dbReference>
<dbReference type="OrthoDB" id="9992527at2759"/>